<keyword evidence="2" id="KW-1185">Reference proteome</keyword>
<gene>
    <name evidence="1" type="ORF">POL58_08035</name>
</gene>
<dbReference type="RefSeq" id="WP_271995944.1">
    <property type="nucleotide sequence ID" value="NZ_JAQNDN010000002.1"/>
</dbReference>
<evidence type="ECO:0000313" key="1">
    <source>
        <dbReference type="EMBL" id="MDC0667681.1"/>
    </source>
</evidence>
<proteinExistence type="predicted"/>
<sequence>MGDDAFAGRIRAAAVLSVMGRAVARVRPGGSFHRGSRELIRCTVVSFAELLDVRNSQYQHNQLPDFNP</sequence>
<dbReference type="EMBL" id="JAQNDN010000002">
    <property type="protein sequence ID" value="MDC0667681.1"/>
    <property type="molecule type" value="Genomic_DNA"/>
</dbReference>
<accession>A0ABT5B0Q3</accession>
<dbReference type="Proteomes" id="UP001217838">
    <property type="component" value="Unassembled WGS sequence"/>
</dbReference>
<evidence type="ECO:0000313" key="2">
    <source>
        <dbReference type="Proteomes" id="UP001217838"/>
    </source>
</evidence>
<comment type="caution">
    <text evidence="1">The sequence shown here is derived from an EMBL/GenBank/DDBJ whole genome shotgun (WGS) entry which is preliminary data.</text>
</comment>
<reference evidence="1 2" key="1">
    <citation type="submission" date="2022-11" db="EMBL/GenBank/DDBJ databases">
        <title>Minimal conservation of predation-associated metabolite biosynthetic gene clusters underscores biosynthetic potential of Myxococcota including descriptions for ten novel species: Archangium lansinium sp. nov., Myxococcus landrumus sp. nov., Nannocystis bai.</title>
        <authorList>
            <person name="Ahearne A."/>
            <person name="Stevens C."/>
            <person name="Dowd S."/>
        </authorList>
    </citation>
    <scope>NUCLEOTIDE SEQUENCE [LARGE SCALE GENOMIC DNA]</scope>
    <source>
        <strain evidence="1 2">NCELM</strain>
    </source>
</reference>
<protein>
    <submittedName>
        <fullName evidence="1">Uncharacterized protein</fullName>
    </submittedName>
</protein>
<organism evidence="1 2">
    <name type="scientific">Nannocystis radixulma</name>
    <dbReference type="NCBI Taxonomy" id="2995305"/>
    <lineage>
        <taxon>Bacteria</taxon>
        <taxon>Pseudomonadati</taxon>
        <taxon>Myxococcota</taxon>
        <taxon>Polyangia</taxon>
        <taxon>Nannocystales</taxon>
        <taxon>Nannocystaceae</taxon>
        <taxon>Nannocystis</taxon>
    </lineage>
</organism>
<name>A0ABT5B0Q3_9BACT</name>